<feature type="domain" description="ATP-grasp" evidence="15">
    <location>
        <begin position="120"/>
        <end position="317"/>
    </location>
</feature>
<keyword evidence="9 13" id="KW-0067">ATP-binding</keyword>
<dbReference type="SUPFAM" id="SSF51246">
    <property type="entry name" value="Rudiment single hybrid motif"/>
    <property type="match status" value="1"/>
</dbReference>
<dbReference type="PROSITE" id="PS00867">
    <property type="entry name" value="CPSASE_2"/>
    <property type="match status" value="1"/>
</dbReference>
<evidence type="ECO:0000256" key="6">
    <source>
        <dbReference type="ARBA" id="ARBA00022598"/>
    </source>
</evidence>
<evidence type="ECO:0000313" key="17">
    <source>
        <dbReference type="EMBL" id="AMO69279.1"/>
    </source>
</evidence>
<dbReference type="FunFam" id="3.40.50.20:FF:000010">
    <property type="entry name" value="Propionyl-CoA carboxylase subunit alpha"/>
    <property type="match status" value="1"/>
</dbReference>
<dbReference type="Gene3D" id="3.30.1360.40">
    <property type="match status" value="1"/>
</dbReference>
<comment type="subunit">
    <text evidence="4">Acetyl-CoA carboxylase is a heterohexamer of biotin carboxyl carrier protein, biotin carboxylase and the two subunits of carboxyl transferase in a 2:2 complex.</text>
</comment>
<dbReference type="SMART" id="SM00796">
    <property type="entry name" value="AHS1"/>
    <property type="match status" value="1"/>
</dbReference>
<evidence type="ECO:0000259" key="14">
    <source>
        <dbReference type="PROSITE" id="PS50968"/>
    </source>
</evidence>
<dbReference type="GO" id="GO:0016787">
    <property type="term" value="F:hydrolase activity"/>
    <property type="evidence" value="ECO:0007669"/>
    <property type="project" value="UniProtKB-KW"/>
</dbReference>
<dbReference type="Pfam" id="PF00289">
    <property type="entry name" value="Biotin_carb_N"/>
    <property type="match status" value="1"/>
</dbReference>
<dbReference type="InterPro" id="IPR011761">
    <property type="entry name" value="ATP-grasp"/>
</dbReference>
<dbReference type="RefSeq" id="WP_062384018.1">
    <property type="nucleotide sequence ID" value="NZ_CP014544.1"/>
</dbReference>
<evidence type="ECO:0000256" key="12">
    <source>
        <dbReference type="ARBA" id="ARBA00048600"/>
    </source>
</evidence>
<reference evidence="17 18" key="1">
    <citation type="submission" date="2015-12" db="EMBL/GenBank/DDBJ databases">
        <authorList>
            <person name="Shamseldin A."/>
            <person name="Moawad H."/>
            <person name="Abd El-Rahim W.M."/>
            <person name="Sadowsky M.J."/>
        </authorList>
    </citation>
    <scope>NUCLEOTIDE SEQUENCE [LARGE SCALE GENOMIC DNA]</scope>
    <source>
        <strain evidence="17 18">SM2</strain>
    </source>
</reference>
<evidence type="ECO:0000256" key="2">
    <source>
        <dbReference type="ARBA" id="ARBA00003761"/>
    </source>
</evidence>
<dbReference type="Gene3D" id="2.40.50.100">
    <property type="match status" value="1"/>
</dbReference>
<dbReference type="SUPFAM" id="SSF56059">
    <property type="entry name" value="Glutathione synthetase ATP-binding domain-like"/>
    <property type="match status" value="1"/>
</dbReference>
<dbReference type="InterPro" id="IPR011764">
    <property type="entry name" value="Biotin_carboxylation_dom"/>
</dbReference>
<keyword evidence="7 13" id="KW-0547">Nucleotide-binding</keyword>
<evidence type="ECO:0000256" key="10">
    <source>
        <dbReference type="ARBA" id="ARBA00023267"/>
    </source>
</evidence>
<evidence type="ECO:0000259" key="16">
    <source>
        <dbReference type="PROSITE" id="PS50979"/>
    </source>
</evidence>
<dbReference type="PANTHER" id="PTHR18866:SF128">
    <property type="entry name" value="UREA AMIDOLYASE"/>
    <property type="match status" value="1"/>
</dbReference>
<evidence type="ECO:0000256" key="3">
    <source>
        <dbReference type="ARBA" id="ARBA00004956"/>
    </source>
</evidence>
<name>A0A127M7R3_9GAMM</name>
<accession>A0A127M7R3</accession>
<keyword evidence="8" id="KW-0378">Hydrolase</keyword>
<dbReference type="InterPro" id="IPR005482">
    <property type="entry name" value="Biotin_COase_C"/>
</dbReference>
<comment type="pathway">
    <text evidence="3">Lipid metabolism; malonyl-CoA biosynthesis; malonyl-CoA from acetyl-CoA: step 1/1.</text>
</comment>
<dbReference type="Pfam" id="PF02785">
    <property type="entry name" value="Biotin_carb_C"/>
    <property type="match status" value="1"/>
</dbReference>
<dbReference type="PROSITE" id="PS50979">
    <property type="entry name" value="BC"/>
    <property type="match status" value="1"/>
</dbReference>
<evidence type="ECO:0000256" key="13">
    <source>
        <dbReference type="PROSITE-ProRule" id="PRU00409"/>
    </source>
</evidence>
<keyword evidence="10" id="KW-0092">Biotin</keyword>
<dbReference type="InterPro" id="IPR005479">
    <property type="entry name" value="CPAse_ATP-bd"/>
</dbReference>
<dbReference type="Gene3D" id="2.40.100.10">
    <property type="entry name" value="Cyclophilin-like"/>
    <property type="match status" value="2"/>
</dbReference>
<organism evidence="17 18">
    <name type="scientific">Zhongshania aliphaticivorans</name>
    <dbReference type="NCBI Taxonomy" id="1470434"/>
    <lineage>
        <taxon>Bacteria</taxon>
        <taxon>Pseudomonadati</taxon>
        <taxon>Pseudomonadota</taxon>
        <taxon>Gammaproteobacteria</taxon>
        <taxon>Cellvibrionales</taxon>
        <taxon>Spongiibacteraceae</taxon>
        <taxon>Zhongshania</taxon>
    </lineage>
</organism>
<dbReference type="PANTHER" id="PTHR18866">
    <property type="entry name" value="CARBOXYLASE:PYRUVATE/ACETYL-COA/PROPIONYL-COA CARBOXYLASE"/>
    <property type="match status" value="1"/>
</dbReference>
<dbReference type="Pfam" id="PF02682">
    <property type="entry name" value="CT_C_D"/>
    <property type="match status" value="1"/>
</dbReference>
<dbReference type="InterPro" id="IPR011053">
    <property type="entry name" value="Single_hybrid_motif"/>
</dbReference>
<dbReference type="EMBL" id="CP014544">
    <property type="protein sequence ID" value="AMO69279.1"/>
    <property type="molecule type" value="Genomic_DNA"/>
</dbReference>
<evidence type="ECO:0000256" key="4">
    <source>
        <dbReference type="ARBA" id="ARBA00011750"/>
    </source>
</evidence>
<evidence type="ECO:0000256" key="7">
    <source>
        <dbReference type="ARBA" id="ARBA00022741"/>
    </source>
</evidence>
<dbReference type="SMART" id="SM00797">
    <property type="entry name" value="AHS2"/>
    <property type="match status" value="1"/>
</dbReference>
<dbReference type="NCBIfam" id="TIGR00724">
    <property type="entry name" value="urea_amlyse_rel"/>
    <property type="match status" value="1"/>
</dbReference>
<dbReference type="InterPro" id="IPR029000">
    <property type="entry name" value="Cyclophilin-like_dom_sf"/>
</dbReference>
<dbReference type="GO" id="GO:0004075">
    <property type="term" value="F:biotin carboxylase activity"/>
    <property type="evidence" value="ECO:0007669"/>
    <property type="project" value="UniProtKB-EC"/>
</dbReference>
<dbReference type="SUPFAM" id="SSF160467">
    <property type="entry name" value="PH0987 N-terminal domain-like"/>
    <property type="match status" value="1"/>
</dbReference>
<evidence type="ECO:0000256" key="11">
    <source>
        <dbReference type="ARBA" id="ARBA00033786"/>
    </source>
</evidence>
<dbReference type="NCBIfam" id="TIGR02712">
    <property type="entry name" value="urea_carbox"/>
    <property type="match status" value="1"/>
</dbReference>
<dbReference type="Proteomes" id="UP000074119">
    <property type="component" value="Chromosome"/>
</dbReference>
<dbReference type="Pfam" id="PF00364">
    <property type="entry name" value="Biotin_lipoyl"/>
    <property type="match status" value="1"/>
</dbReference>
<gene>
    <name evidence="17" type="ORF">AZF00_13615</name>
</gene>
<dbReference type="STRING" id="1470434.AZF00_13615"/>
<dbReference type="SMART" id="SM00878">
    <property type="entry name" value="Biotin_carb_C"/>
    <property type="match status" value="1"/>
</dbReference>
<dbReference type="Gene3D" id="3.30.470.20">
    <property type="entry name" value="ATP-grasp fold, B domain"/>
    <property type="match status" value="1"/>
</dbReference>
<feature type="domain" description="Lipoyl-binding" evidence="14">
    <location>
        <begin position="1145"/>
        <end position="1218"/>
    </location>
</feature>
<dbReference type="GO" id="GO:0005524">
    <property type="term" value="F:ATP binding"/>
    <property type="evidence" value="ECO:0007669"/>
    <property type="project" value="UniProtKB-UniRule"/>
</dbReference>
<dbReference type="InterPro" id="IPR005481">
    <property type="entry name" value="BC-like_N"/>
</dbReference>
<comment type="function">
    <text evidence="2">This protein is a component of the acetyl coenzyme A carboxylase complex; first, biotin carboxylase catalyzes the carboxylation of the carrier protein and then the transcarboxylase transfers the carboxyl group to form malonyl-CoA.</text>
</comment>
<evidence type="ECO:0000256" key="1">
    <source>
        <dbReference type="ARBA" id="ARBA00001953"/>
    </source>
</evidence>
<evidence type="ECO:0000256" key="5">
    <source>
        <dbReference type="ARBA" id="ARBA00017242"/>
    </source>
</evidence>
<dbReference type="InterPro" id="IPR000089">
    <property type="entry name" value="Biotin_lipoyl"/>
</dbReference>
<dbReference type="Pfam" id="PF02626">
    <property type="entry name" value="CT_A_B"/>
    <property type="match status" value="1"/>
</dbReference>
<dbReference type="InterPro" id="IPR011054">
    <property type="entry name" value="Rudment_hybrid_motif"/>
</dbReference>
<dbReference type="SUPFAM" id="SSF51230">
    <property type="entry name" value="Single hybrid motif"/>
    <property type="match status" value="1"/>
</dbReference>
<keyword evidence="6" id="KW-0436">Ligase</keyword>
<dbReference type="Pfam" id="PF02786">
    <property type="entry name" value="CPSase_L_D2"/>
    <property type="match status" value="1"/>
</dbReference>
<dbReference type="GO" id="GO:0046872">
    <property type="term" value="F:metal ion binding"/>
    <property type="evidence" value="ECO:0007669"/>
    <property type="project" value="InterPro"/>
</dbReference>
<dbReference type="InterPro" id="IPR003778">
    <property type="entry name" value="CT_A_B"/>
</dbReference>
<comment type="catalytic activity">
    <reaction evidence="12">
        <text>N(6)-biotinyl-L-lysyl-[protein] + hydrogencarbonate + ATP = N(6)-carboxybiotinyl-L-lysyl-[protein] + ADP + phosphate + H(+)</text>
        <dbReference type="Rhea" id="RHEA:13501"/>
        <dbReference type="Rhea" id="RHEA-COMP:10505"/>
        <dbReference type="Rhea" id="RHEA-COMP:10506"/>
        <dbReference type="ChEBI" id="CHEBI:15378"/>
        <dbReference type="ChEBI" id="CHEBI:17544"/>
        <dbReference type="ChEBI" id="CHEBI:30616"/>
        <dbReference type="ChEBI" id="CHEBI:43474"/>
        <dbReference type="ChEBI" id="CHEBI:83144"/>
        <dbReference type="ChEBI" id="CHEBI:83145"/>
        <dbReference type="ChEBI" id="CHEBI:456216"/>
        <dbReference type="EC" id="6.3.4.14"/>
    </reaction>
</comment>
<dbReference type="PROSITE" id="PS00866">
    <property type="entry name" value="CPSASE_1"/>
    <property type="match status" value="1"/>
</dbReference>
<dbReference type="InterPro" id="IPR014084">
    <property type="entry name" value="Urea_COase"/>
</dbReference>
<comment type="cofactor">
    <cofactor evidence="1">
        <name>biotin</name>
        <dbReference type="ChEBI" id="CHEBI:57586"/>
    </cofactor>
</comment>
<dbReference type="InterPro" id="IPR050856">
    <property type="entry name" value="Biotin_carboxylase_complex"/>
</dbReference>
<dbReference type="SUPFAM" id="SSF52440">
    <property type="entry name" value="PreATP-grasp domain"/>
    <property type="match status" value="1"/>
</dbReference>
<evidence type="ECO:0000256" key="9">
    <source>
        <dbReference type="ARBA" id="ARBA00022840"/>
    </source>
</evidence>
<dbReference type="SUPFAM" id="SSF50891">
    <property type="entry name" value="Cyclophilin-like"/>
    <property type="match status" value="2"/>
</dbReference>
<dbReference type="PROSITE" id="PS50968">
    <property type="entry name" value="BIOTINYL_LIPOYL"/>
    <property type="match status" value="1"/>
</dbReference>
<evidence type="ECO:0000256" key="8">
    <source>
        <dbReference type="ARBA" id="ARBA00022801"/>
    </source>
</evidence>
<evidence type="ECO:0000313" key="18">
    <source>
        <dbReference type="Proteomes" id="UP000074119"/>
    </source>
</evidence>
<dbReference type="InterPro" id="IPR003833">
    <property type="entry name" value="CT_C_D"/>
</dbReference>
<proteinExistence type="predicted"/>
<feature type="domain" description="Biotin carboxylation" evidence="16">
    <location>
        <begin position="1"/>
        <end position="448"/>
    </location>
</feature>
<sequence length="1221" mass="133024">MFTKVLIANRGAIATRIIRSLKELDVIAVAVYAEADARSMHVRNADEAYSLGEGGAAETYLDAAKILAIAKACGAEAIHPGYGFLSENAGFVAACEAANIAFIGPTAEQMQSFGLKHRARDIAEGVGVPLPPGTGLLADLETAVSEAAAIGYPIILKSTAGGGGIGMQICHSEAELRGSFDKVKKLGSNNFADDSVFLEKFIARARHIEVQVFGDGEGQVVAIGERDCSAQRRNQKVVEECPAPNLPDSVRQRLYSLSEKLLAAVNYRNAGTVEFIYDPDTEQFYFLEVNTRLQVEHGVTEAVWGVDLVKWMLMQASGDLPELDQLRSGLSAKGHAVQVRVYAEDPYKQFQPCAGLLSKVAFPVADGLRIDHWLDSGLEVSPYFDPMLAKVIFHGDNREAALAGLRTALADTELYGIVTNRDYLRALLNDSVLISGQLTTRYLNDFSWQPRRIDVVQAGTQTTVQDYPARLGYWNVGVPPSGPFDSYSFRMANCVLGNDPRAAGLEITLQGPSLLFSVDTQVVIGGAEIPVTIDGQPLSCQHFCADTHVIDPKGESASALWQVINIKAGQTLALGRIVAGARAYLAVAGGIQCPEYLGSRSTFTLGQFGGHSGRALRVGDVLSLCEAAPNNSVAPRPLPNVLKPAIGNDWELRVIYGPHGAPDFFTDGDISEFFAASWEVHYNSSRTGVRLIGPKPSWARSSGGEAGMHPSNIHDNAYAFGTVDFTGDMPVILGPDGPSLGGFVCPATVITADLWKLGQLRAGDKIRFVAVSVNDAVAAEKFQRLTLSDMSPPGPEAYPLTTLPSPIVRQLSADEVGDDVVYRVAGDHFLLVEYGAQELDVRLRFRAHALMQYLQQNPIAGVIELTPGIRSLQLHYDSMKISLAAVLDKLVAAEAYLSKQLEHLNVPSRTVYLPLSWDDAACQLAIEKYQQSVRENAPWCPSNLEFIRRINGLDDIAAVKDIVFNAAYLVMGLGDVYLGAPVATPVDPRHRLVTTKYNPARTWTAENSVGIGGSYLCVYGMEGPGGYQFIGRTLQMWNRYRRTAEFTEPYLLRFFDQIRFYEVEQDELLQIRNDFPLGKYPLRIEEGEFSLADYQTMLQENGDEIASHNAKREQAFAEELARWHADGEFHYQAPEIVDNVDIVTLAEGEIPVDSSVAGSVWQLLVAEGDIVKEGQPLLLLESMKMEIAILAPEAGRVKKQLLREGARVSAGQSLLILEALS</sequence>
<evidence type="ECO:0000259" key="15">
    <source>
        <dbReference type="PROSITE" id="PS50975"/>
    </source>
</evidence>
<dbReference type="AlphaFoldDB" id="A0A127M7R3"/>
<dbReference type="InterPro" id="IPR016185">
    <property type="entry name" value="PreATP-grasp_dom_sf"/>
</dbReference>
<dbReference type="PROSITE" id="PS50975">
    <property type="entry name" value="ATP_GRASP"/>
    <property type="match status" value="1"/>
</dbReference>
<dbReference type="CDD" id="cd06850">
    <property type="entry name" value="biotinyl_domain"/>
    <property type="match status" value="1"/>
</dbReference>
<dbReference type="KEGG" id="zal:AZF00_13615"/>
<protein>
    <recommendedName>
        <fullName evidence="5">Biotin carboxylase</fullName>
    </recommendedName>
    <alternativeName>
        <fullName evidence="11">Acetyl-coenzyme A carboxylase biotin carboxylase subunit A</fullName>
    </alternativeName>
</protein>